<dbReference type="InterPro" id="IPR050680">
    <property type="entry name" value="YpeA/RimI_acetyltransf"/>
</dbReference>
<dbReference type="InterPro" id="IPR000182">
    <property type="entry name" value="GNAT_dom"/>
</dbReference>
<dbReference type="Proteomes" id="UP001597541">
    <property type="component" value="Unassembled WGS sequence"/>
</dbReference>
<protein>
    <submittedName>
        <fullName evidence="4">GNAT family N-acetyltransferase</fullName>
        <ecNumber evidence="4">2.3.1.-</ecNumber>
    </submittedName>
</protein>
<dbReference type="InterPro" id="IPR016181">
    <property type="entry name" value="Acyl_CoA_acyltransferase"/>
</dbReference>
<dbReference type="EMBL" id="JBHUME010000011">
    <property type="protein sequence ID" value="MFD2614250.1"/>
    <property type="molecule type" value="Genomic_DNA"/>
</dbReference>
<dbReference type="SUPFAM" id="SSF55729">
    <property type="entry name" value="Acyl-CoA N-acyltransferases (Nat)"/>
    <property type="match status" value="2"/>
</dbReference>
<evidence type="ECO:0000256" key="2">
    <source>
        <dbReference type="ARBA" id="ARBA00023315"/>
    </source>
</evidence>
<dbReference type="PANTHER" id="PTHR43420">
    <property type="entry name" value="ACETYLTRANSFERASE"/>
    <property type="match status" value="1"/>
</dbReference>
<evidence type="ECO:0000256" key="1">
    <source>
        <dbReference type="ARBA" id="ARBA00022679"/>
    </source>
</evidence>
<feature type="domain" description="N-acetyltransferase" evidence="3">
    <location>
        <begin position="140"/>
        <end position="273"/>
    </location>
</feature>
<dbReference type="CDD" id="cd04301">
    <property type="entry name" value="NAT_SF"/>
    <property type="match status" value="1"/>
</dbReference>
<dbReference type="GO" id="GO:0016746">
    <property type="term" value="F:acyltransferase activity"/>
    <property type="evidence" value="ECO:0007669"/>
    <property type="project" value="UniProtKB-KW"/>
</dbReference>
<name>A0ABW5PG13_9BACL</name>
<dbReference type="EC" id="2.3.1.-" evidence="4"/>
<gene>
    <name evidence="4" type="ORF">ACFSUF_17715</name>
</gene>
<accession>A0ABW5PG13</accession>
<keyword evidence="1 4" id="KW-0808">Transferase</keyword>
<proteinExistence type="predicted"/>
<evidence type="ECO:0000313" key="5">
    <source>
        <dbReference type="Proteomes" id="UP001597541"/>
    </source>
</evidence>
<organism evidence="4 5">
    <name type="scientific">Paenibacillus gansuensis</name>
    <dbReference type="NCBI Taxonomy" id="306542"/>
    <lineage>
        <taxon>Bacteria</taxon>
        <taxon>Bacillati</taxon>
        <taxon>Bacillota</taxon>
        <taxon>Bacilli</taxon>
        <taxon>Bacillales</taxon>
        <taxon>Paenibacillaceae</taxon>
        <taxon>Paenibacillus</taxon>
    </lineage>
</organism>
<sequence length="273" mass="31106">MLTEQQLRDIEQLQKKCEQHDGIQLKLNWDMLRNRESGGLDFFHYVQGELAAFLGLYPFGSKVEVCGMVLPGERRKGRFTHLFQQASERIRTNGYQKVLLNTPAGSYSGKALMEQLGAEYAFSEFQMEWRKKPLEDTEGVTLRQAGDADAELRIRLLVEGFGVDEQSANEVEFAVKRDADMITDWMIDAGGETVGKLRVILENEQAWIYGFVILPEWRGQGIGRKALQQVVKNLDAAGRSVHLEVEVRNEHALGLYKSVGFEAVHSQDYYSWK</sequence>
<comment type="caution">
    <text evidence="4">The sequence shown here is derived from an EMBL/GenBank/DDBJ whole genome shotgun (WGS) entry which is preliminary data.</text>
</comment>
<dbReference type="Pfam" id="PF00583">
    <property type="entry name" value="Acetyltransf_1"/>
    <property type="match status" value="2"/>
</dbReference>
<keyword evidence="2 4" id="KW-0012">Acyltransferase</keyword>
<keyword evidence="5" id="KW-1185">Reference proteome</keyword>
<evidence type="ECO:0000313" key="4">
    <source>
        <dbReference type="EMBL" id="MFD2614250.1"/>
    </source>
</evidence>
<dbReference type="Gene3D" id="3.40.630.30">
    <property type="match status" value="1"/>
</dbReference>
<dbReference type="PROSITE" id="PS51186">
    <property type="entry name" value="GNAT"/>
    <property type="match status" value="2"/>
</dbReference>
<evidence type="ECO:0000259" key="3">
    <source>
        <dbReference type="PROSITE" id="PS51186"/>
    </source>
</evidence>
<feature type="domain" description="N-acetyltransferase" evidence="3">
    <location>
        <begin position="1"/>
        <end position="135"/>
    </location>
</feature>
<dbReference type="RefSeq" id="WP_377604907.1">
    <property type="nucleotide sequence ID" value="NZ_JBHUME010000011.1"/>
</dbReference>
<reference evidence="5" key="1">
    <citation type="journal article" date="2019" name="Int. J. Syst. Evol. Microbiol.">
        <title>The Global Catalogue of Microorganisms (GCM) 10K type strain sequencing project: providing services to taxonomists for standard genome sequencing and annotation.</title>
        <authorList>
            <consortium name="The Broad Institute Genomics Platform"/>
            <consortium name="The Broad Institute Genome Sequencing Center for Infectious Disease"/>
            <person name="Wu L."/>
            <person name="Ma J."/>
        </authorList>
    </citation>
    <scope>NUCLEOTIDE SEQUENCE [LARGE SCALE GENOMIC DNA]</scope>
    <source>
        <strain evidence="5">KCTC 3950</strain>
    </source>
</reference>